<feature type="transmembrane region" description="Helical" evidence="1">
    <location>
        <begin position="355"/>
        <end position="375"/>
    </location>
</feature>
<comment type="caution">
    <text evidence="2">The sequence shown here is derived from an EMBL/GenBank/DDBJ whole genome shotgun (WGS) entry which is preliminary data.</text>
</comment>
<evidence type="ECO:0000313" key="3">
    <source>
        <dbReference type="Proteomes" id="UP000216533"/>
    </source>
</evidence>
<feature type="transmembrane region" description="Helical" evidence="1">
    <location>
        <begin position="46"/>
        <end position="64"/>
    </location>
</feature>
<feature type="transmembrane region" description="Helical" evidence="1">
    <location>
        <begin position="304"/>
        <end position="321"/>
    </location>
</feature>
<protein>
    <recommendedName>
        <fullName evidence="4">EpsG family protein</fullName>
    </recommendedName>
</protein>
<dbReference type="EMBL" id="NMVI01000005">
    <property type="protein sequence ID" value="OYN90526.1"/>
    <property type="molecule type" value="Genomic_DNA"/>
</dbReference>
<proteinExistence type="predicted"/>
<evidence type="ECO:0008006" key="4">
    <source>
        <dbReference type="Google" id="ProtNLM"/>
    </source>
</evidence>
<dbReference type="Proteomes" id="UP000216533">
    <property type="component" value="Unassembled WGS sequence"/>
</dbReference>
<dbReference type="AlphaFoldDB" id="A0A255EG75"/>
<feature type="transmembrane region" description="Helical" evidence="1">
    <location>
        <begin position="221"/>
        <end position="239"/>
    </location>
</feature>
<accession>A0A255EG75</accession>
<gene>
    <name evidence="2" type="ORF">CGZ92_01470</name>
</gene>
<evidence type="ECO:0000313" key="2">
    <source>
        <dbReference type="EMBL" id="OYN90526.1"/>
    </source>
</evidence>
<keyword evidence="1" id="KW-1133">Transmembrane helix</keyword>
<feature type="transmembrane region" description="Helical" evidence="1">
    <location>
        <begin position="167"/>
        <end position="185"/>
    </location>
</feature>
<sequence length="376" mass="40713">MAFDRNGPTRRALVWRLVIAVALGVCLIWIAGMVVWRAHPLVANRFHLLLGSVPLVALVAAAAARSSSTVSDRRQYLRFFRGLQTDPETTLDTFDYEPLFGHVLWALGRVFPTTEVVLFAGVSLILAVCLFVANGRLMPSWAVTPAFLTLVASGWFSAYTGVAVRQGLAFGVLLVAVSLALSGYRPRWVTGVLLVAAPLFHWTALYGSVVVVVVAAGLRLLTLRVAVAGWIVLALLFVTGTQRQILGPVAGAVPAIESYSSSAALENYGSGGNRLPFLLVSGAILGLVLLLRTLSDQDAVTDRLIVIYVLWNYLFLLLGFVAFSDRLAAYSWMLAPTLLWRLLGRARPHSHWPLIALVSVVLLGFVTGVWGRIAAL</sequence>
<dbReference type="Pfam" id="PF14897">
    <property type="entry name" value="EpsG"/>
    <property type="match status" value="1"/>
</dbReference>
<evidence type="ECO:0000256" key="1">
    <source>
        <dbReference type="SAM" id="Phobius"/>
    </source>
</evidence>
<feature type="transmembrane region" description="Helical" evidence="1">
    <location>
        <begin position="191"/>
        <end position="214"/>
    </location>
</feature>
<name>A0A255EG75_9ACTN</name>
<organism evidence="2 3">
    <name type="scientific">Parenemella sanctibonifatiensis</name>
    <dbReference type="NCBI Taxonomy" id="2016505"/>
    <lineage>
        <taxon>Bacteria</taxon>
        <taxon>Bacillati</taxon>
        <taxon>Actinomycetota</taxon>
        <taxon>Actinomycetes</taxon>
        <taxon>Propionibacteriales</taxon>
        <taxon>Propionibacteriaceae</taxon>
        <taxon>Parenemella</taxon>
    </lineage>
</organism>
<feature type="transmembrane region" description="Helical" evidence="1">
    <location>
        <begin position="116"/>
        <end position="135"/>
    </location>
</feature>
<feature type="transmembrane region" description="Helical" evidence="1">
    <location>
        <begin position="12"/>
        <end position="34"/>
    </location>
</feature>
<reference evidence="2 3" key="1">
    <citation type="submission" date="2017-07" db="EMBL/GenBank/DDBJ databases">
        <title>Draft whole genome sequences of clinical Proprionibacteriaceae strains.</title>
        <authorList>
            <person name="Bernier A.-M."/>
            <person name="Bernard K."/>
            <person name="Domingo M.-C."/>
        </authorList>
    </citation>
    <scope>NUCLEOTIDE SEQUENCE [LARGE SCALE GENOMIC DNA]</scope>
    <source>
        <strain evidence="2 3">NML 160184</strain>
    </source>
</reference>
<dbReference type="InterPro" id="IPR049458">
    <property type="entry name" value="EpsG-like"/>
</dbReference>
<feature type="transmembrane region" description="Helical" evidence="1">
    <location>
        <begin position="141"/>
        <end position="160"/>
    </location>
</feature>
<keyword evidence="1" id="KW-0472">Membrane</keyword>
<keyword evidence="1" id="KW-0812">Transmembrane</keyword>
<feature type="transmembrane region" description="Helical" evidence="1">
    <location>
        <begin position="275"/>
        <end position="292"/>
    </location>
</feature>